<feature type="compositionally biased region" description="Basic and acidic residues" evidence="1">
    <location>
        <begin position="1"/>
        <end position="19"/>
    </location>
</feature>
<evidence type="ECO:0000256" key="1">
    <source>
        <dbReference type="SAM" id="MobiDB-lite"/>
    </source>
</evidence>
<gene>
    <name evidence="3" type="ORF">VN97_g12362</name>
</gene>
<feature type="domain" description="Retrovirus-related Pol polyprotein from transposon TNT 1-94-like beta-barrel" evidence="2">
    <location>
        <begin position="57"/>
        <end position="125"/>
    </location>
</feature>
<dbReference type="Pfam" id="PF22936">
    <property type="entry name" value="Pol_BBD"/>
    <property type="match status" value="1"/>
</dbReference>
<comment type="caution">
    <text evidence="3">The sequence shown here is derived from an EMBL/GenBank/DDBJ whole genome shotgun (WGS) entry which is preliminary data.</text>
</comment>
<dbReference type="EMBL" id="LACB01000894">
    <property type="protein sequence ID" value="KAJ9481141.1"/>
    <property type="molecule type" value="Genomic_DNA"/>
</dbReference>
<accession>A0AAI9T5I4</accession>
<proteinExistence type="predicted"/>
<protein>
    <recommendedName>
        <fullName evidence="2">Retrovirus-related Pol polyprotein from transposon TNT 1-94-like beta-barrel domain-containing protein</fullName>
    </recommendedName>
</protein>
<dbReference type="InterPro" id="IPR054722">
    <property type="entry name" value="PolX-like_BBD"/>
</dbReference>
<evidence type="ECO:0000259" key="2">
    <source>
        <dbReference type="Pfam" id="PF22936"/>
    </source>
</evidence>
<reference evidence="3" key="1">
    <citation type="submission" date="2015-06" db="EMBL/GenBank/DDBJ databases">
        <authorList>
            <person name="Nguyen H."/>
        </authorList>
    </citation>
    <scope>NUCLEOTIDE SEQUENCE</scope>
    <source>
        <strain evidence="3">DAOM 180753</strain>
    </source>
</reference>
<dbReference type="Proteomes" id="UP001227192">
    <property type="component" value="Unassembled WGS sequence"/>
</dbReference>
<reference evidence="3" key="2">
    <citation type="journal article" date="2016" name="Fungal Biol.">
        <title>Ochratoxin A production by Penicillium thymicola.</title>
        <authorList>
            <person name="Nguyen H.D.T."/>
            <person name="McMullin D.R."/>
            <person name="Ponomareva E."/>
            <person name="Riley R."/>
            <person name="Pomraning K.R."/>
            <person name="Baker S.E."/>
            <person name="Seifert K.A."/>
        </authorList>
    </citation>
    <scope>NUCLEOTIDE SEQUENCE</scope>
    <source>
        <strain evidence="3">DAOM 180753</strain>
    </source>
</reference>
<sequence>MSPQDQEKIAKIQQKKSETAHLAGTGPLEGQSLAFFANDTRAISSSAVDDEPLKDSWILDTGATCHFCNDLEQFLTYKPRESTVKTGQTVTPMIGYGQVNITEEHPRTGTTVSVTLDNVWYSPGL</sequence>
<feature type="region of interest" description="Disordered" evidence="1">
    <location>
        <begin position="1"/>
        <end position="25"/>
    </location>
</feature>
<dbReference type="AlphaFoldDB" id="A0AAI9T5I4"/>
<name>A0AAI9T5I4_PENTH</name>
<evidence type="ECO:0000313" key="4">
    <source>
        <dbReference type="Proteomes" id="UP001227192"/>
    </source>
</evidence>
<keyword evidence="4" id="KW-1185">Reference proteome</keyword>
<organism evidence="3 4">
    <name type="scientific">Penicillium thymicola</name>
    <dbReference type="NCBI Taxonomy" id="293382"/>
    <lineage>
        <taxon>Eukaryota</taxon>
        <taxon>Fungi</taxon>
        <taxon>Dikarya</taxon>
        <taxon>Ascomycota</taxon>
        <taxon>Pezizomycotina</taxon>
        <taxon>Eurotiomycetes</taxon>
        <taxon>Eurotiomycetidae</taxon>
        <taxon>Eurotiales</taxon>
        <taxon>Aspergillaceae</taxon>
        <taxon>Penicillium</taxon>
    </lineage>
</organism>
<evidence type="ECO:0000313" key="3">
    <source>
        <dbReference type="EMBL" id="KAJ9481141.1"/>
    </source>
</evidence>